<organism evidence="3 4">
    <name type="scientific">Vibrio viridaestus</name>
    <dbReference type="NCBI Taxonomy" id="2487322"/>
    <lineage>
        <taxon>Bacteria</taxon>
        <taxon>Pseudomonadati</taxon>
        <taxon>Pseudomonadota</taxon>
        <taxon>Gammaproteobacteria</taxon>
        <taxon>Vibrionales</taxon>
        <taxon>Vibrionaceae</taxon>
        <taxon>Vibrio</taxon>
    </lineage>
</organism>
<dbReference type="AlphaFoldDB" id="A0A3N9TDI3"/>
<name>A0A3N9TDI3_9VIBR</name>
<dbReference type="EMBL" id="RJVQ01000007">
    <property type="protein sequence ID" value="RQW62119.1"/>
    <property type="molecule type" value="Genomic_DNA"/>
</dbReference>
<reference evidence="3 4" key="1">
    <citation type="submission" date="2018-11" db="EMBL/GenBank/DDBJ databases">
        <title>Vibrio LJC006 sp. nov., isolated from seawater during the bloom of the enteromorpha.</title>
        <authorList>
            <person name="Liang J."/>
        </authorList>
    </citation>
    <scope>NUCLEOTIDE SEQUENCE [LARGE SCALE GENOMIC DNA]</scope>
    <source>
        <strain evidence="3 4">LJC006</strain>
    </source>
</reference>
<dbReference type="InterPro" id="IPR036291">
    <property type="entry name" value="NAD(P)-bd_dom_sf"/>
</dbReference>
<dbReference type="InterPro" id="IPR027051">
    <property type="entry name" value="XdhC_Rossmann_dom"/>
</dbReference>
<evidence type="ECO:0000259" key="1">
    <source>
        <dbReference type="Pfam" id="PF02625"/>
    </source>
</evidence>
<dbReference type="PANTHER" id="PTHR30388">
    <property type="entry name" value="ALDEHYDE OXIDOREDUCTASE MOLYBDENUM COFACTOR ASSEMBLY PROTEIN"/>
    <property type="match status" value="1"/>
</dbReference>
<gene>
    <name evidence="3" type="primary">xdhC</name>
    <name evidence="3" type="ORF">EES38_15490</name>
</gene>
<dbReference type="Gene3D" id="3.40.50.720">
    <property type="entry name" value="NAD(P)-binding Rossmann-like Domain"/>
    <property type="match status" value="1"/>
</dbReference>
<sequence length="295" mass="32512">MKHSLTDMIDNRSLNWISACQLLEQQGLAYCVATVIGEVGSVPRSSGAKMVISAHNQYDTLGGGNLEQQVINKARSSLHNANVHTDIVRFALAADLAQCCGGAVQVLFEYFNTQKPHVAIIGAGHVCQALAPIVKSLHCHLKVIDKRTDWLAPLSSLGIDTLQTDNIEEMIASLPDNTHIVIMTHDHTLDFELCKLALEAQRFPYIGLIGSEGKKQRFMFRLKEQLSNTNLAAQLICPVGHPDIKGKLPMEVAVSIAAQLVPLLQQEQNDMHELAKSNQHKKEMWKKVNAVTIDN</sequence>
<feature type="domain" description="XdhC- CoxI" evidence="1">
    <location>
        <begin position="25"/>
        <end position="81"/>
    </location>
</feature>
<evidence type="ECO:0000313" key="4">
    <source>
        <dbReference type="Proteomes" id="UP000281112"/>
    </source>
</evidence>
<dbReference type="PANTHER" id="PTHR30388:SF6">
    <property type="entry name" value="XANTHINE DEHYDROGENASE SUBUNIT A-RELATED"/>
    <property type="match status" value="1"/>
</dbReference>
<comment type="caution">
    <text evidence="3">The sequence shown here is derived from an EMBL/GenBank/DDBJ whole genome shotgun (WGS) entry which is preliminary data.</text>
</comment>
<feature type="domain" description="XdhC Rossmann" evidence="2">
    <location>
        <begin position="118"/>
        <end position="260"/>
    </location>
</feature>
<dbReference type="SUPFAM" id="SSF51735">
    <property type="entry name" value="NAD(P)-binding Rossmann-fold domains"/>
    <property type="match status" value="1"/>
</dbReference>
<dbReference type="Pfam" id="PF02625">
    <property type="entry name" value="XdhC_CoxI"/>
    <property type="match status" value="1"/>
</dbReference>
<dbReference type="InterPro" id="IPR003777">
    <property type="entry name" value="XdhC_CoxI"/>
</dbReference>
<proteinExistence type="predicted"/>
<dbReference type="NCBIfam" id="TIGR02964">
    <property type="entry name" value="xanthine_xdhC"/>
    <property type="match status" value="1"/>
</dbReference>
<dbReference type="InterPro" id="IPR014308">
    <property type="entry name" value="Xanthine_DH_XdhC"/>
</dbReference>
<dbReference type="Proteomes" id="UP000281112">
    <property type="component" value="Unassembled WGS sequence"/>
</dbReference>
<dbReference type="Pfam" id="PF13478">
    <property type="entry name" value="XdhC_C"/>
    <property type="match status" value="1"/>
</dbReference>
<accession>A0A3N9TDI3</accession>
<dbReference type="OrthoDB" id="61481at2"/>
<evidence type="ECO:0000259" key="2">
    <source>
        <dbReference type="Pfam" id="PF13478"/>
    </source>
</evidence>
<dbReference type="RefSeq" id="WP_124938115.1">
    <property type="nucleotide sequence ID" value="NZ_RJVQ01000007.1"/>
</dbReference>
<keyword evidence="4" id="KW-1185">Reference proteome</keyword>
<evidence type="ECO:0000313" key="3">
    <source>
        <dbReference type="EMBL" id="RQW62119.1"/>
    </source>
</evidence>
<dbReference type="InterPro" id="IPR052698">
    <property type="entry name" value="MoCofactor_Util/Proc"/>
</dbReference>
<protein>
    <submittedName>
        <fullName evidence="3">Xanthine dehydrogenase accessory protein XdhC</fullName>
    </submittedName>
</protein>